<dbReference type="Proteomes" id="UP000037997">
    <property type="component" value="Unassembled WGS sequence"/>
</dbReference>
<feature type="compositionally biased region" description="Polar residues" evidence="1">
    <location>
        <begin position="95"/>
        <end position="135"/>
    </location>
</feature>
<evidence type="ECO:0000313" key="3">
    <source>
        <dbReference type="Proteomes" id="UP000037997"/>
    </source>
</evidence>
<organism evidence="2 3">
    <name type="scientific">Helicobacter pullorum</name>
    <dbReference type="NCBI Taxonomy" id="35818"/>
    <lineage>
        <taxon>Bacteria</taxon>
        <taxon>Pseudomonadati</taxon>
        <taxon>Campylobacterota</taxon>
        <taxon>Epsilonproteobacteria</taxon>
        <taxon>Campylobacterales</taxon>
        <taxon>Helicobacteraceae</taxon>
        <taxon>Helicobacter</taxon>
    </lineage>
</organism>
<dbReference type="AlphaFoldDB" id="A0A0N1EBM1"/>
<evidence type="ECO:0000256" key="1">
    <source>
        <dbReference type="SAM" id="MobiDB-lite"/>
    </source>
</evidence>
<gene>
    <name evidence="2" type="ORF">HPU229334_07785</name>
</gene>
<sequence>MVRTNQKATDKNEMELRVIIKDQRVMEIINSIDFGFKRKFVESAILHFAQNQPSIKLHFDGITKPNKRGRKPKDNYNNSEGNGSNGGGIDMGNNVTLKNNSSVVKSESQTKEIVSNTGVTKTSAEESQSQMMFNF</sequence>
<feature type="region of interest" description="Disordered" evidence="1">
    <location>
        <begin position="59"/>
        <end position="135"/>
    </location>
</feature>
<comment type="caution">
    <text evidence="2">The sequence shown here is derived from an EMBL/GenBank/DDBJ whole genome shotgun (WGS) entry which is preliminary data.</text>
</comment>
<accession>A0A0N1EBM1</accession>
<dbReference type="RefSeq" id="WP_005022086.1">
    <property type="nucleotide sequence ID" value="NZ_CABKNZ010000042.1"/>
</dbReference>
<dbReference type="PATRIC" id="fig|35818.11.peg.1540"/>
<protein>
    <submittedName>
        <fullName evidence="2">Uncharacterized protein</fullName>
    </submittedName>
</protein>
<evidence type="ECO:0000313" key="2">
    <source>
        <dbReference type="EMBL" id="KPH55526.1"/>
    </source>
</evidence>
<proteinExistence type="predicted"/>
<dbReference type="EMBL" id="JNOC01000036">
    <property type="protein sequence ID" value="KPH55526.1"/>
    <property type="molecule type" value="Genomic_DNA"/>
</dbReference>
<reference evidence="2 3" key="1">
    <citation type="submission" date="2014-06" db="EMBL/GenBank/DDBJ databases">
        <title>Helicobacter pullorum isolates in fresh chicken meat - phenotypic and genotypic features.</title>
        <authorList>
            <person name="Borges V."/>
            <person name="Santos A."/>
            <person name="Correia C.B."/>
            <person name="Saraiva M."/>
            <person name="Menard A."/>
            <person name="Vieira L."/>
            <person name="Sampaio D.A."/>
            <person name="Gomes J.P."/>
            <person name="Oleastro M."/>
        </authorList>
    </citation>
    <scope>NUCLEOTIDE SEQUENCE [LARGE SCALE GENOMIC DNA]</scope>
    <source>
        <strain evidence="2 3">229334/12</strain>
    </source>
</reference>
<name>A0A0N1EBM1_9HELI</name>